<evidence type="ECO:0000256" key="2">
    <source>
        <dbReference type="ARBA" id="ARBA00022490"/>
    </source>
</evidence>
<comment type="similarity">
    <text evidence="1">Belongs to the XseB family.</text>
</comment>
<keyword evidence="5" id="KW-0269">Exonuclease</keyword>
<keyword evidence="2" id="KW-0963">Cytoplasm</keyword>
<keyword evidence="8" id="KW-1185">Reference proteome</keyword>
<dbReference type="GO" id="GO:0008855">
    <property type="term" value="F:exodeoxyribonuclease VII activity"/>
    <property type="evidence" value="ECO:0007669"/>
    <property type="project" value="UniProtKB-EC"/>
</dbReference>
<evidence type="ECO:0000313" key="8">
    <source>
        <dbReference type="Proteomes" id="UP001529421"/>
    </source>
</evidence>
<keyword evidence="4 7" id="KW-0378">Hydrolase</keyword>
<evidence type="ECO:0000256" key="6">
    <source>
        <dbReference type="SAM" id="MobiDB-lite"/>
    </source>
</evidence>
<dbReference type="Pfam" id="PF02609">
    <property type="entry name" value="Exonuc_VII_S"/>
    <property type="match status" value="1"/>
</dbReference>
<evidence type="ECO:0000256" key="5">
    <source>
        <dbReference type="ARBA" id="ARBA00022839"/>
    </source>
</evidence>
<evidence type="ECO:0000256" key="4">
    <source>
        <dbReference type="ARBA" id="ARBA00022801"/>
    </source>
</evidence>
<evidence type="ECO:0000256" key="3">
    <source>
        <dbReference type="ARBA" id="ARBA00022722"/>
    </source>
</evidence>
<reference evidence="8" key="1">
    <citation type="submission" date="2023-06" db="EMBL/GenBank/DDBJ databases">
        <title>Identification and characterization of horizontal gene transfer across gut microbiota members of farm animals based on homology search.</title>
        <authorList>
            <person name="Zeman M."/>
            <person name="Kubasova T."/>
            <person name="Jahodarova E."/>
            <person name="Nykrynova M."/>
            <person name="Rychlik I."/>
        </authorList>
    </citation>
    <scope>NUCLEOTIDE SEQUENCE [LARGE SCALE GENOMIC DNA]</scope>
    <source>
        <strain evidence="8">154_Feed</strain>
    </source>
</reference>
<dbReference type="EMBL" id="JAUDDZ010000001">
    <property type="protein sequence ID" value="MDM8274015.1"/>
    <property type="molecule type" value="Genomic_DNA"/>
</dbReference>
<dbReference type="RefSeq" id="WP_289543738.1">
    <property type="nucleotide sequence ID" value="NZ_JAUDDZ010000001.1"/>
</dbReference>
<proteinExistence type="inferred from homology"/>
<keyword evidence="3" id="KW-0540">Nuclease</keyword>
<accession>A0ABT7V695</accession>
<dbReference type="SUPFAM" id="SSF116842">
    <property type="entry name" value="XseB-like"/>
    <property type="match status" value="1"/>
</dbReference>
<dbReference type="Proteomes" id="UP001529421">
    <property type="component" value="Unassembled WGS sequence"/>
</dbReference>
<comment type="caution">
    <text evidence="7">The sequence shown here is derived from an EMBL/GenBank/DDBJ whole genome shotgun (WGS) entry which is preliminary data.</text>
</comment>
<dbReference type="InterPro" id="IPR003761">
    <property type="entry name" value="Exonuc_VII_S"/>
</dbReference>
<gene>
    <name evidence="7" type="ORF">QUW28_00665</name>
</gene>
<evidence type="ECO:0000256" key="1">
    <source>
        <dbReference type="ARBA" id="ARBA00009998"/>
    </source>
</evidence>
<protein>
    <submittedName>
        <fullName evidence="7">Exodeoxyribonuclease VII small subunit</fullName>
        <ecNumber evidence="7">3.1.11.6</ecNumber>
    </submittedName>
</protein>
<dbReference type="Gene3D" id="1.10.287.1040">
    <property type="entry name" value="Exonuclease VII, small subunit"/>
    <property type="match status" value="1"/>
</dbReference>
<evidence type="ECO:0000313" key="7">
    <source>
        <dbReference type="EMBL" id="MDM8274015.1"/>
    </source>
</evidence>
<sequence>MPESTVHTFDDITARLDEIIATVRSKDTSLERSLDLFDEAISLGSKAVDLVDSFDLSPREAQALEEGADPVPAAEAGKPADTSDGSDAAPSGSKDQG</sequence>
<organism evidence="7 8">
    <name type="scientific">Enorma phocaeensis</name>
    <dbReference type="NCBI Taxonomy" id="1871019"/>
    <lineage>
        <taxon>Bacteria</taxon>
        <taxon>Bacillati</taxon>
        <taxon>Actinomycetota</taxon>
        <taxon>Coriobacteriia</taxon>
        <taxon>Coriobacteriales</taxon>
        <taxon>Coriobacteriaceae</taxon>
        <taxon>Enorma</taxon>
    </lineage>
</organism>
<name>A0ABT7V695_9ACTN</name>
<dbReference type="InterPro" id="IPR037004">
    <property type="entry name" value="Exonuc_VII_ssu_sf"/>
</dbReference>
<feature type="region of interest" description="Disordered" evidence="6">
    <location>
        <begin position="61"/>
        <end position="97"/>
    </location>
</feature>
<dbReference type="EC" id="3.1.11.6" evidence="7"/>